<dbReference type="GeneID" id="20091082"/>
<dbReference type="VEuPathDB" id="FungiDB:H310_14032"/>
<dbReference type="InterPro" id="IPR001841">
    <property type="entry name" value="Znf_RING"/>
</dbReference>
<dbReference type="EMBL" id="KI914011">
    <property type="protein sequence ID" value="ETV91344.1"/>
    <property type="molecule type" value="Genomic_DNA"/>
</dbReference>
<evidence type="ECO:0000256" key="4">
    <source>
        <dbReference type="PROSITE-ProRule" id="PRU00175"/>
    </source>
</evidence>
<dbReference type="RefSeq" id="XP_008879972.1">
    <property type="nucleotide sequence ID" value="XM_008881750.1"/>
</dbReference>
<dbReference type="OrthoDB" id="8062037at2759"/>
<evidence type="ECO:0000313" key="7">
    <source>
        <dbReference type="EMBL" id="ETV91344.1"/>
    </source>
</evidence>
<protein>
    <recommendedName>
        <fullName evidence="6">RING-type domain-containing protein</fullName>
    </recommendedName>
</protein>
<feature type="domain" description="RING-type" evidence="6">
    <location>
        <begin position="115"/>
        <end position="155"/>
    </location>
</feature>
<sequence length="269" mass="30085">MASFQASTRDEIASDWLKRPHPIRWRRLRHNRSKCSFGDLTAMAQGIHLKATVQYIVPAGATVADVLQVFRSPNWVSYMMRYIVPQLKASTPATKTALDVCPRVQESSRAQDNDCVVCMNANTYHESLVLPCGHVFHEACIGSWLRLRSTCPTCRYQFEKEISGRYAIRCINSALVLDNVESTKEAMLARRIGGETVMVAVHVTLIQASQFAPNEKYPCVLNAAVMRSPIQHTTIGTLSSSQPSHHRRKSSRLPSPASSSRSTKRIKQS</sequence>
<evidence type="ECO:0000256" key="5">
    <source>
        <dbReference type="SAM" id="MobiDB-lite"/>
    </source>
</evidence>
<evidence type="ECO:0000259" key="6">
    <source>
        <dbReference type="PROSITE" id="PS50089"/>
    </source>
</evidence>
<keyword evidence="1" id="KW-0479">Metal-binding</keyword>
<dbReference type="Pfam" id="PF13639">
    <property type="entry name" value="zf-RING_2"/>
    <property type="match status" value="1"/>
</dbReference>
<dbReference type="STRING" id="157072.A0A024TBG0"/>
<dbReference type="eggNOG" id="KOG0800">
    <property type="taxonomic scope" value="Eukaryota"/>
</dbReference>
<feature type="region of interest" description="Disordered" evidence="5">
    <location>
        <begin position="235"/>
        <end position="269"/>
    </location>
</feature>
<dbReference type="Gene3D" id="3.30.40.10">
    <property type="entry name" value="Zinc/RING finger domain, C3HC4 (zinc finger)"/>
    <property type="match status" value="1"/>
</dbReference>
<evidence type="ECO:0000256" key="1">
    <source>
        <dbReference type="ARBA" id="ARBA00022723"/>
    </source>
</evidence>
<evidence type="ECO:0000256" key="2">
    <source>
        <dbReference type="ARBA" id="ARBA00022771"/>
    </source>
</evidence>
<name>A0A024TBG0_9STRA</name>
<gene>
    <name evidence="7" type="ORF">H310_14032</name>
</gene>
<dbReference type="SUPFAM" id="SSF57850">
    <property type="entry name" value="RING/U-box"/>
    <property type="match status" value="1"/>
</dbReference>
<dbReference type="PROSITE" id="PS50089">
    <property type="entry name" value="ZF_RING_2"/>
    <property type="match status" value="1"/>
</dbReference>
<evidence type="ECO:0000256" key="3">
    <source>
        <dbReference type="ARBA" id="ARBA00022833"/>
    </source>
</evidence>
<dbReference type="AlphaFoldDB" id="A0A024TBG0"/>
<dbReference type="SMART" id="SM00184">
    <property type="entry name" value="RING"/>
    <property type="match status" value="1"/>
</dbReference>
<accession>A0A024TBG0</accession>
<reference evidence="7" key="1">
    <citation type="submission" date="2013-12" db="EMBL/GenBank/DDBJ databases">
        <title>The Genome Sequence of Aphanomyces invadans NJM9701.</title>
        <authorList>
            <consortium name="The Broad Institute Genomics Platform"/>
            <person name="Russ C."/>
            <person name="Tyler B."/>
            <person name="van West P."/>
            <person name="Dieguez-Uribeondo J."/>
            <person name="Young S.K."/>
            <person name="Zeng Q."/>
            <person name="Gargeya S."/>
            <person name="Fitzgerald M."/>
            <person name="Abouelleil A."/>
            <person name="Alvarado L."/>
            <person name="Chapman S.B."/>
            <person name="Gainer-Dewar J."/>
            <person name="Goldberg J."/>
            <person name="Griggs A."/>
            <person name="Gujja S."/>
            <person name="Hansen M."/>
            <person name="Howarth C."/>
            <person name="Imamovic A."/>
            <person name="Ireland A."/>
            <person name="Larimer J."/>
            <person name="McCowan C."/>
            <person name="Murphy C."/>
            <person name="Pearson M."/>
            <person name="Poon T.W."/>
            <person name="Priest M."/>
            <person name="Roberts A."/>
            <person name="Saif S."/>
            <person name="Shea T."/>
            <person name="Sykes S."/>
            <person name="Wortman J."/>
            <person name="Nusbaum C."/>
            <person name="Birren B."/>
        </authorList>
    </citation>
    <scope>NUCLEOTIDE SEQUENCE [LARGE SCALE GENOMIC DNA]</scope>
    <source>
        <strain evidence="7">NJM9701</strain>
    </source>
</reference>
<keyword evidence="2 4" id="KW-0863">Zinc-finger</keyword>
<keyword evidence="3" id="KW-0862">Zinc</keyword>
<proteinExistence type="predicted"/>
<dbReference type="PANTHER" id="PTHR15710">
    <property type="entry name" value="E3 UBIQUITIN-PROTEIN LIGASE PRAJA"/>
    <property type="match status" value="1"/>
</dbReference>
<dbReference type="GO" id="GO:0008270">
    <property type="term" value="F:zinc ion binding"/>
    <property type="evidence" value="ECO:0007669"/>
    <property type="project" value="UniProtKB-KW"/>
</dbReference>
<dbReference type="InterPro" id="IPR013083">
    <property type="entry name" value="Znf_RING/FYVE/PHD"/>
</dbReference>
<feature type="compositionally biased region" description="Low complexity" evidence="5">
    <location>
        <begin position="252"/>
        <end position="261"/>
    </location>
</feature>
<organism evidence="7">
    <name type="scientific">Aphanomyces invadans</name>
    <dbReference type="NCBI Taxonomy" id="157072"/>
    <lineage>
        <taxon>Eukaryota</taxon>
        <taxon>Sar</taxon>
        <taxon>Stramenopiles</taxon>
        <taxon>Oomycota</taxon>
        <taxon>Saprolegniomycetes</taxon>
        <taxon>Saprolegniales</taxon>
        <taxon>Verrucalvaceae</taxon>
        <taxon>Aphanomyces</taxon>
    </lineage>
</organism>